<evidence type="ECO:0000256" key="1">
    <source>
        <dbReference type="ARBA" id="ARBA00004370"/>
    </source>
</evidence>
<dbReference type="Proteomes" id="UP000035062">
    <property type="component" value="Unassembled WGS sequence"/>
</dbReference>
<evidence type="ECO:0000259" key="6">
    <source>
        <dbReference type="Pfam" id="PF07219"/>
    </source>
</evidence>
<keyword evidence="2 5" id="KW-0812">Transmembrane</keyword>
<evidence type="ECO:0000256" key="5">
    <source>
        <dbReference type="SAM" id="Phobius"/>
    </source>
</evidence>
<evidence type="ECO:0000313" key="8">
    <source>
        <dbReference type="Proteomes" id="UP000035062"/>
    </source>
</evidence>
<dbReference type="InterPro" id="IPR010817">
    <property type="entry name" value="HemY_N"/>
</dbReference>
<gene>
    <name evidence="7" type="ORF">AGRI_11282</name>
</gene>
<protein>
    <submittedName>
        <fullName evidence="7">HemY domain-containing protein</fullName>
    </submittedName>
</protein>
<dbReference type="SUPFAM" id="SSF48452">
    <property type="entry name" value="TPR-like"/>
    <property type="match status" value="1"/>
</dbReference>
<dbReference type="eggNOG" id="COG3071">
    <property type="taxonomic scope" value="Bacteria"/>
</dbReference>
<dbReference type="Pfam" id="PF07219">
    <property type="entry name" value="HemY_N"/>
    <property type="match status" value="1"/>
</dbReference>
<dbReference type="Gene3D" id="1.25.40.10">
    <property type="entry name" value="Tetratricopeptide repeat domain"/>
    <property type="match status" value="1"/>
</dbReference>
<dbReference type="InterPro" id="IPR011990">
    <property type="entry name" value="TPR-like_helical_dom_sf"/>
</dbReference>
<name>I8U4Z2_9ALTE</name>
<dbReference type="RefSeq" id="WP_008985082.1">
    <property type="nucleotide sequence ID" value="NZ_AKKU01000020.1"/>
</dbReference>
<dbReference type="EMBL" id="AKKU01000020">
    <property type="protein sequence ID" value="EIW88381.1"/>
    <property type="molecule type" value="Genomic_DNA"/>
</dbReference>
<evidence type="ECO:0000256" key="3">
    <source>
        <dbReference type="ARBA" id="ARBA00022989"/>
    </source>
</evidence>
<accession>I8U4Z2</accession>
<evidence type="ECO:0000313" key="7">
    <source>
        <dbReference type="EMBL" id="EIW88381.1"/>
    </source>
</evidence>
<dbReference type="InterPro" id="IPR019734">
    <property type="entry name" value="TPR_rpt"/>
</dbReference>
<feature type="transmembrane region" description="Helical" evidence="5">
    <location>
        <begin position="41"/>
        <end position="62"/>
    </location>
</feature>
<comment type="subcellular location">
    <subcellularLocation>
        <location evidence="1">Membrane</location>
    </subcellularLocation>
</comment>
<reference evidence="7 8" key="1">
    <citation type="journal article" date="2012" name="J. Bacteriol.">
        <title>Genome Sequence of Pectin-Degrading Alishewanella agri, Isolated from Landfill Soil.</title>
        <authorList>
            <person name="Kim J."/>
            <person name="Jung J."/>
            <person name="Sung J.S."/>
            <person name="Chun J."/>
            <person name="Park W."/>
        </authorList>
    </citation>
    <scope>NUCLEOTIDE SEQUENCE [LARGE SCALE GENOMIC DNA]</scope>
    <source>
        <strain evidence="7 8">BL06</strain>
    </source>
</reference>
<keyword evidence="4 5" id="KW-0472">Membrane</keyword>
<dbReference type="GO" id="GO:0016020">
    <property type="term" value="C:membrane"/>
    <property type="evidence" value="ECO:0007669"/>
    <property type="project" value="UniProtKB-SubCell"/>
</dbReference>
<comment type="caution">
    <text evidence="7">The sequence shown here is derived from an EMBL/GenBank/DDBJ whole genome shotgun (WGS) entry which is preliminary data.</text>
</comment>
<dbReference type="SMART" id="SM00028">
    <property type="entry name" value="TPR"/>
    <property type="match status" value="3"/>
</dbReference>
<sequence length="364" mass="40520">MIKLLLLTLILILAMLLGPVLINNPGYIKLIVAGHSVEMTLLGLVIALGLVLLAGALLVTVLRHLARWQKWSFSFFRVRRAKKAQAAFALGLQAYARQQWSQASEQLQLALNDPSFATEKRMLASYASLYAGKTEQAGHLAGALEVSGSNSAFVQADLLLQQGQAGEACRLLAQHLSQAKQDPALGQLYLQALQQAGQWQSLLQTVPQAVSERWFSKDSWQQRRFAIYPAAISQLSLQGFSEQADYWQNLPAKERKSAAAMLGLAWALAQQGQNEQAEQKLVQALTLDDLPAAWPYLRQIPLGRSVLKLRKTVQHWLRDHASNGYLYAVLAYLAEQEGDKEQAVMAWQKVRQYQPELWQNALPA</sequence>
<evidence type="ECO:0000256" key="4">
    <source>
        <dbReference type="ARBA" id="ARBA00023136"/>
    </source>
</evidence>
<dbReference type="AlphaFoldDB" id="I8U4Z2"/>
<keyword evidence="3 5" id="KW-1133">Transmembrane helix</keyword>
<dbReference type="PATRIC" id="fig|1195246.3.peg.2238"/>
<dbReference type="STRING" id="1195246.AGRI_11282"/>
<organism evidence="7 8">
    <name type="scientific">Alishewanella agri BL06</name>
    <dbReference type="NCBI Taxonomy" id="1195246"/>
    <lineage>
        <taxon>Bacteria</taxon>
        <taxon>Pseudomonadati</taxon>
        <taxon>Pseudomonadota</taxon>
        <taxon>Gammaproteobacteria</taxon>
        <taxon>Alteromonadales</taxon>
        <taxon>Alteromonadaceae</taxon>
        <taxon>Alishewanella</taxon>
    </lineage>
</organism>
<feature type="domain" description="HemY N-terminal" evidence="6">
    <location>
        <begin position="26"/>
        <end position="125"/>
    </location>
</feature>
<evidence type="ECO:0000256" key="2">
    <source>
        <dbReference type="ARBA" id="ARBA00022692"/>
    </source>
</evidence>
<proteinExistence type="predicted"/>
<keyword evidence="8" id="KW-1185">Reference proteome</keyword>